<feature type="domain" description="Chitin-binding type-4" evidence="8">
    <location>
        <begin position="16"/>
        <end position="184"/>
    </location>
</feature>
<evidence type="ECO:0000256" key="3">
    <source>
        <dbReference type="ARBA" id="ARBA00023008"/>
    </source>
</evidence>
<dbReference type="OrthoDB" id="120613at2759"/>
<dbReference type="Pfam" id="PF03067">
    <property type="entry name" value="LPMO_10"/>
    <property type="match status" value="1"/>
</dbReference>
<evidence type="ECO:0000256" key="1">
    <source>
        <dbReference type="ARBA" id="ARBA00001973"/>
    </source>
</evidence>
<dbReference type="RefSeq" id="XP_030997878.1">
    <property type="nucleotide sequence ID" value="XM_031138542.1"/>
</dbReference>
<evidence type="ECO:0000256" key="2">
    <source>
        <dbReference type="ARBA" id="ARBA00022723"/>
    </source>
</evidence>
<keyword evidence="10" id="KW-1185">Reference proteome</keyword>
<evidence type="ECO:0000259" key="8">
    <source>
        <dbReference type="Pfam" id="PF03067"/>
    </source>
</evidence>
<protein>
    <recommendedName>
        <fullName evidence="8">Chitin-binding type-4 domain-containing protein</fullName>
    </recommendedName>
</protein>
<dbReference type="InParanoid" id="A0A507B8K6"/>
<feature type="signal peptide" evidence="7">
    <location>
        <begin position="1"/>
        <end position="15"/>
    </location>
</feature>
<dbReference type="PANTHER" id="PTHR36575">
    <property type="entry name" value="BINDING PROTEIN, PUTATIVE (AFU_ORTHOLOGUE AFUA_1G14430)-RELATED"/>
    <property type="match status" value="1"/>
</dbReference>
<comment type="similarity">
    <text evidence="6">Belongs to the polysaccharide monooxygenase AA13 family.</text>
</comment>
<evidence type="ECO:0000313" key="9">
    <source>
        <dbReference type="EMBL" id="TPX16167.1"/>
    </source>
</evidence>
<dbReference type="EMBL" id="SKBQ01000019">
    <property type="protein sequence ID" value="TPX16167.1"/>
    <property type="molecule type" value="Genomic_DNA"/>
</dbReference>
<evidence type="ECO:0000256" key="7">
    <source>
        <dbReference type="SAM" id="SignalP"/>
    </source>
</evidence>
<keyword evidence="2" id="KW-0479">Metal-binding</keyword>
<dbReference type="Proteomes" id="UP000319257">
    <property type="component" value="Unassembled WGS sequence"/>
</dbReference>
<dbReference type="InterPro" id="IPR052282">
    <property type="entry name" value="Starch-active_LPMO"/>
</dbReference>
<dbReference type="PANTHER" id="PTHR36575:SF2">
    <property type="entry name" value="CHITIN-BINDING TYPE-4 DOMAIN-CONTAINING PROTEIN-RELATED"/>
    <property type="match status" value="1"/>
</dbReference>
<sequence length="202" mass="21901">MLFPSILALVTVASAHGVVQKPHPRTPGAETSTACGKVLTDFYKADNTSYPEALVRSHPTFKPATSSCNPYLCRGYQFADNTANVYSYKAGEKVDFSVYIRIPHVGNANVSVVDAKANKVIGEPLKSWPSGYADGKQFPNLPKDQTQFSVTIPDLSGKCASPGDCVIQWYWFGQGQTYEDCVDFTFGSAPATSMRRGSRIAA</sequence>
<dbReference type="AlphaFoldDB" id="A0A507B8K6"/>
<gene>
    <name evidence="9" type="ORF">E0L32_004162</name>
</gene>
<evidence type="ECO:0000313" key="10">
    <source>
        <dbReference type="Proteomes" id="UP000319257"/>
    </source>
</evidence>
<evidence type="ECO:0000256" key="6">
    <source>
        <dbReference type="ARBA" id="ARBA00034311"/>
    </source>
</evidence>
<dbReference type="GeneID" id="41971609"/>
<evidence type="ECO:0000256" key="4">
    <source>
        <dbReference type="ARBA" id="ARBA00023157"/>
    </source>
</evidence>
<name>A0A507B8K6_9PEZI</name>
<comment type="cofactor">
    <cofactor evidence="1">
        <name>Cu(2+)</name>
        <dbReference type="ChEBI" id="CHEBI:29036"/>
    </cofactor>
</comment>
<dbReference type="GO" id="GO:0046872">
    <property type="term" value="F:metal ion binding"/>
    <property type="evidence" value="ECO:0007669"/>
    <property type="project" value="UniProtKB-KW"/>
</dbReference>
<feature type="chain" id="PRO_5021508253" description="Chitin-binding type-4 domain-containing protein" evidence="7">
    <location>
        <begin position="16"/>
        <end position="202"/>
    </location>
</feature>
<dbReference type="InterPro" id="IPR004302">
    <property type="entry name" value="Cellulose/chitin-bd_N"/>
</dbReference>
<accession>A0A507B8K6</accession>
<keyword evidence="4" id="KW-1015">Disulfide bond</keyword>
<organism evidence="9 10">
    <name type="scientific">Thyridium curvatum</name>
    <dbReference type="NCBI Taxonomy" id="1093900"/>
    <lineage>
        <taxon>Eukaryota</taxon>
        <taxon>Fungi</taxon>
        <taxon>Dikarya</taxon>
        <taxon>Ascomycota</taxon>
        <taxon>Pezizomycotina</taxon>
        <taxon>Sordariomycetes</taxon>
        <taxon>Sordariomycetidae</taxon>
        <taxon>Thyridiales</taxon>
        <taxon>Thyridiaceae</taxon>
        <taxon>Thyridium</taxon>
    </lineage>
</organism>
<comment type="caution">
    <text evidence="9">The sequence shown here is derived from an EMBL/GenBank/DDBJ whole genome shotgun (WGS) entry which is preliminary data.</text>
</comment>
<keyword evidence="3" id="KW-0186">Copper</keyword>
<dbReference type="Gene3D" id="2.70.50.70">
    <property type="match status" value="1"/>
</dbReference>
<proteinExistence type="inferred from homology"/>
<evidence type="ECO:0000256" key="5">
    <source>
        <dbReference type="ARBA" id="ARBA00023180"/>
    </source>
</evidence>
<keyword evidence="7" id="KW-0732">Signal</keyword>
<keyword evidence="5" id="KW-0325">Glycoprotein</keyword>
<reference evidence="9 10" key="1">
    <citation type="submission" date="2019-06" db="EMBL/GenBank/DDBJ databases">
        <title>Draft genome sequence of the filamentous fungus Phialemoniopsis curvata isolated from diesel fuel.</title>
        <authorList>
            <person name="Varaljay V.A."/>
            <person name="Lyon W.J."/>
            <person name="Crouch A.L."/>
            <person name="Drake C.E."/>
            <person name="Hollomon J.M."/>
            <person name="Nadeau L.J."/>
            <person name="Nunn H.S."/>
            <person name="Stevenson B.S."/>
            <person name="Bojanowski C.L."/>
            <person name="Crookes-Goodson W.J."/>
        </authorList>
    </citation>
    <scope>NUCLEOTIDE SEQUENCE [LARGE SCALE GENOMIC DNA]</scope>
    <source>
        <strain evidence="9 10">D216</strain>
    </source>
</reference>